<evidence type="ECO:0000313" key="2">
    <source>
        <dbReference type="Proteomes" id="UP000814033"/>
    </source>
</evidence>
<proteinExistence type="predicted"/>
<reference evidence="1" key="1">
    <citation type="submission" date="2021-02" db="EMBL/GenBank/DDBJ databases">
        <authorList>
            <consortium name="DOE Joint Genome Institute"/>
            <person name="Ahrendt S."/>
            <person name="Looney B.P."/>
            <person name="Miyauchi S."/>
            <person name="Morin E."/>
            <person name="Drula E."/>
            <person name="Courty P.E."/>
            <person name="Chicoki N."/>
            <person name="Fauchery L."/>
            <person name="Kohler A."/>
            <person name="Kuo A."/>
            <person name="Labutti K."/>
            <person name="Pangilinan J."/>
            <person name="Lipzen A."/>
            <person name="Riley R."/>
            <person name="Andreopoulos W."/>
            <person name="He G."/>
            <person name="Johnson J."/>
            <person name="Barry K.W."/>
            <person name="Grigoriev I.V."/>
            <person name="Nagy L."/>
            <person name="Hibbett D."/>
            <person name="Henrissat B."/>
            <person name="Matheny P.B."/>
            <person name="Labbe J."/>
            <person name="Martin F."/>
        </authorList>
    </citation>
    <scope>NUCLEOTIDE SEQUENCE</scope>
    <source>
        <strain evidence="1">FP105234-sp</strain>
    </source>
</reference>
<protein>
    <submittedName>
        <fullName evidence="1">Uncharacterized protein</fullName>
    </submittedName>
</protein>
<gene>
    <name evidence="1" type="ORF">FA95DRAFT_1563154</name>
</gene>
<dbReference type="Proteomes" id="UP000814033">
    <property type="component" value="Unassembled WGS sequence"/>
</dbReference>
<keyword evidence="2" id="KW-1185">Reference proteome</keyword>
<name>A0ACB8RHF5_9AGAM</name>
<evidence type="ECO:0000313" key="1">
    <source>
        <dbReference type="EMBL" id="KAI0043616.1"/>
    </source>
</evidence>
<comment type="caution">
    <text evidence="1">The sequence shown here is derived from an EMBL/GenBank/DDBJ whole genome shotgun (WGS) entry which is preliminary data.</text>
</comment>
<sequence>MARSMTRPIALLIGDMYAATDDKGELVLFLPPGQNIFITEEQRQMGFYEFMGQLSDEGATTLGKDIPAFIDESVGIKETELKTYWCSFAMVRKDYQGKGIAKTMF</sequence>
<accession>A0ACB8RHF5</accession>
<reference evidence="1" key="2">
    <citation type="journal article" date="2022" name="New Phytol.">
        <title>Evolutionary transition to the ectomycorrhizal habit in the genomes of a hyperdiverse lineage of mushroom-forming fungi.</title>
        <authorList>
            <person name="Looney B."/>
            <person name="Miyauchi S."/>
            <person name="Morin E."/>
            <person name="Drula E."/>
            <person name="Courty P.E."/>
            <person name="Kohler A."/>
            <person name="Kuo A."/>
            <person name="LaButti K."/>
            <person name="Pangilinan J."/>
            <person name="Lipzen A."/>
            <person name="Riley R."/>
            <person name="Andreopoulos W."/>
            <person name="He G."/>
            <person name="Johnson J."/>
            <person name="Nolan M."/>
            <person name="Tritt A."/>
            <person name="Barry K.W."/>
            <person name="Grigoriev I.V."/>
            <person name="Nagy L.G."/>
            <person name="Hibbett D."/>
            <person name="Henrissat B."/>
            <person name="Matheny P.B."/>
            <person name="Labbe J."/>
            <person name="Martin F.M."/>
        </authorList>
    </citation>
    <scope>NUCLEOTIDE SEQUENCE</scope>
    <source>
        <strain evidence="1">FP105234-sp</strain>
    </source>
</reference>
<dbReference type="EMBL" id="MU276011">
    <property type="protein sequence ID" value="KAI0043616.1"/>
    <property type="molecule type" value="Genomic_DNA"/>
</dbReference>
<organism evidence="1 2">
    <name type="scientific">Auriscalpium vulgare</name>
    <dbReference type="NCBI Taxonomy" id="40419"/>
    <lineage>
        <taxon>Eukaryota</taxon>
        <taxon>Fungi</taxon>
        <taxon>Dikarya</taxon>
        <taxon>Basidiomycota</taxon>
        <taxon>Agaricomycotina</taxon>
        <taxon>Agaricomycetes</taxon>
        <taxon>Russulales</taxon>
        <taxon>Auriscalpiaceae</taxon>
        <taxon>Auriscalpium</taxon>
    </lineage>
</organism>